<dbReference type="STRING" id="1742972.COMA1_30010"/>
<keyword evidence="3" id="KW-0378">Hydrolase</keyword>
<dbReference type="GO" id="GO:0006508">
    <property type="term" value="P:proteolysis"/>
    <property type="evidence" value="ECO:0007669"/>
    <property type="project" value="UniProtKB-KW"/>
</dbReference>
<sequence length="234" mass="24989">MAGKDRGKGIANWPQAERPRERLLAKGPEALSDANLLAILLRTGRRDASAVQIALELLERMGGLGGLAACGTDELCTIPGIGPAKAAQLKAALALGRRSLAAPLSTGTRISSSADLYKHFHPLLRGIKHELFKVVLLDAKNVVIREVTVSEGSLTLSIVHPREVFALAVRESAAAVILLHNHPSGDPTPSGEDRQLTSRLVEAGRLLGIRVVDHIILGDGRYVSFADEGWLTEQ</sequence>
<dbReference type="SUPFAM" id="SSF47781">
    <property type="entry name" value="RuvA domain 2-like"/>
    <property type="match status" value="1"/>
</dbReference>
<dbReference type="Gene3D" id="1.10.150.20">
    <property type="entry name" value="5' to 3' exonuclease, C-terminal subdomain"/>
    <property type="match status" value="1"/>
</dbReference>
<dbReference type="Gene3D" id="3.40.140.10">
    <property type="entry name" value="Cytidine Deaminase, domain 2"/>
    <property type="match status" value="1"/>
</dbReference>
<dbReference type="InterPro" id="IPR025657">
    <property type="entry name" value="RadC_JAB"/>
</dbReference>
<gene>
    <name evidence="8" type="ORF">COMA1_30010</name>
</gene>
<dbReference type="NCBIfam" id="TIGR00608">
    <property type="entry name" value="radc"/>
    <property type="match status" value="1"/>
</dbReference>
<dbReference type="InterPro" id="IPR037518">
    <property type="entry name" value="MPN"/>
</dbReference>
<keyword evidence="9" id="KW-1185">Reference proteome</keyword>
<comment type="similarity">
    <text evidence="6">Belongs to the UPF0758 family.</text>
</comment>
<organism evidence="8 9">
    <name type="scientific">Candidatus Nitrospira nitrosa</name>
    <dbReference type="NCBI Taxonomy" id="1742972"/>
    <lineage>
        <taxon>Bacteria</taxon>
        <taxon>Pseudomonadati</taxon>
        <taxon>Nitrospirota</taxon>
        <taxon>Nitrospiria</taxon>
        <taxon>Nitrospirales</taxon>
        <taxon>Nitrospiraceae</taxon>
        <taxon>Nitrospira</taxon>
    </lineage>
</organism>
<dbReference type="EMBL" id="CZQA01000009">
    <property type="protein sequence ID" value="CUS36361.1"/>
    <property type="molecule type" value="Genomic_DNA"/>
</dbReference>
<feature type="domain" description="MPN" evidence="7">
    <location>
        <begin position="109"/>
        <end position="231"/>
    </location>
</feature>
<dbReference type="Pfam" id="PF20582">
    <property type="entry name" value="UPF0758_N"/>
    <property type="match status" value="1"/>
</dbReference>
<evidence type="ECO:0000256" key="5">
    <source>
        <dbReference type="ARBA" id="ARBA00023049"/>
    </source>
</evidence>
<evidence type="ECO:0000256" key="6">
    <source>
        <dbReference type="RuleBase" id="RU003797"/>
    </source>
</evidence>
<evidence type="ECO:0000313" key="9">
    <source>
        <dbReference type="Proteomes" id="UP000199032"/>
    </source>
</evidence>
<evidence type="ECO:0000256" key="4">
    <source>
        <dbReference type="ARBA" id="ARBA00022833"/>
    </source>
</evidence>
<dbReference type="NCBIfam" id="NF000642">
    <property type="entry name" value="PRK00024.1"/>
    <property type="match status" value="1"/>
</dbReference>
<dbReference type="InterPro" id="IPR046778">
    <property type="entry name" value="UPF0758_N"/>
</dbReference>
<dbReference type="InterPro" id="IPR010994">
    <property type="entry name" value="RuvA_2-like"/>
</dbReference>
<evidence type="ECO:0000256" key="3">
    <source>
        <dbReference type="ARBA" id="ARBA00022801"/>
    </source>
</evidence>
<dbReference type="Proteomes" id="UP000199032">
    <property type="component" value="Unassembled WGS sequence"/>
</dbReference>
<keyword evidence="4" id="KW-0862">Zinc</keyword>
<dbReference type="GO" id="GO:0046872">
    <property type="term" value="F:metal ion binding"/>
    <property type="evidence" value="ECO:0007669"/>
    <property type="project" value="UniProtKB-KW"/>
</dbReference>
<proteinExistence type="inferred from homology"/>
<reference evidence="8 9" key="1">
    <citation type="submission" date="2015-10" db="EMBL/GenBank/DDBJ databases">
        <authorList>
            <person name="Gilbert D.G."/>
        </authorList>
    </citation>
    <scope>NUCLEOTIDE SEQUENCE [LARGE SCALE GENOMIC DNA]</scope>
    <source>
        <strain evidence="8">COMA1</strain>
    </source>
</reference>
<dbReference type="PROSITE" id="PS50249">
    <property type="entry name" value="MPN"/>
    <property type="match status" value="1"/>
</dbReference>
<dbReference type="PANTHER" id="PTHR30471:SF3">
    <property type="entry name" value="UPF0758 PROTEIN YEES-RELATED"/>
    <property type="match status" value="1"/>
</dbReference>
<keyword evidence="1" id="KW-0645">Protease</keyword>
<dbReference type="Pfam" id="PF04002">
    <property type="entry name" value="RadC"/>
    <property type="match status" value="1"/>
</dbReference>
<protein>
    <recommendedName>
        <fullName evidence="7">MPN domain-containing protein</fullName>
    </recommendedName>
</protein>
<dbReference type="PROSITE" id="PS01302">
    <property type="entry name" value="UPF0758"/>
    <property type="match status" value="1"/>
</dbReference>
<keyword evidence="5" id="KW-0482">Metalloprotease</keyword>
<keyword evidence="2" id="KW-0479">Metal-binding</keyword>
<dbReference type="CDD" id="cd08071">
    <property type="entry name" value="MPN_DUF2466"/>
    <property type="match status" value="1"/>
</dbReference>
<evidence type="ECO:0000259" key="7">
    <source>
        <dbReference type="PROSITE" id="PS50249"/>
    </source>
</evidence>
<accession>A0A0S4LHG0</accession>
<dbReference type="InterPro" id="IPR020891">
    <property type="entry name" value="UPF0758_CS"/>
</dbReference>
<dbReference type="AlphaFoldDB" id="A0A0S4LHG0"/>
<evidence type="ECO:0000256" key="2">
    <source>
        <dbReference type="ARBA" id="ARBA00022723"/>
    </source>
</evidence>
<dbReference type="RefSeq" id="WP_090748911.1">
    <property type="nucleotide sequence ID" value="NZ_CZQA01000009.1"/>
</dbReference>
<dbReference type="GO" id="GO:0008237">
    <property type="term" value="F:metallopeptidase activity"/>
    <property type="evidence" value="ECO:0007669"/>
    <property type="project" value="UniProtKB-KW"/>
</dbReference>
<evidence type="ECO:0000313" key="8">
    <source>
        <dbReference type="EMBL" id="CUS36361.1"/>
    </source>
</evidence>
<evidence type="ECO:0000256" key="1">
    <source>
        <dbReference type="ARBA" id="ARBA00022670"/>
    </source>
</evidence>
<name>A0A0S4LHG0_9BACT</name>
<dbReference type="InterPro" id="IPR001405">
    <property type="entry name" value="UPF0758"/>
</dbReference>
<dbReference type="PANTHER" id="PTHR30471">
    <property type="entry name" value="DNA REPAIR PROTEIN RADC"/>
    <property type="match status" value="1"/>
</dbReference>
<dbReference type="OrthoDB" id="9804482at2"/>